<dbReference type="InterPro" id="IPR004314">
    <property type="entry name" value="Neprosin"/>
</dbReference>
<reference evidence="3" key="1">
    <citation type="journal article" date="2013" name="J. Plant Res.">
        <title>Effect of fungi and light on seed germination of three Opuntia species from semiarid lands of central Mexico.</title>
        <authorList>
            <person name="Delgado-Sanchez P."/>
            <person name="Jimenez-Bremont J.F."/>
            <person name="Guerrero-Gonzalez Mde L."/>
            <person name="Flores J."/>
        </authorList>
    </citation>
    <scope>NUCLEOTIDE SEQUENCE</scope>
    <source>
        <tissue evidence="3">Cladode</tissue>
    </source>
</reference>
<dbReference type="Pfam" id="PF03080">
    <property type="entry name" value="Neprosin"/>
    <property type="match status" value="1"/>
</dbReference>
<dbReference type="EMBL" id="GISG01114820">
    <property type="protein sequence ID" value="MBA4639712.1"/>
    <property type="molecule type" value="Transcribed_RNA"/>
</dbReference>
<sequence length="206" mass="22972">MAPKLTYSSTFTYFYPLHAVLITKPYLHYLFTLVALFSFMGPVILFTAFSQLLITLTPSSSPNLRASSAVCFHGLCTLIIKVAVYKDFKNGNWFLLVKDEVVGFWPSQIFVGGLADSGSYIACGGEVFIPTRRYLLPEMGAGYNPVKKLEDNAYCSWFNVVNENDVIVNADDTEEYANDPDTYKVWDRGYTGGDHGHLVLYGGGLR</sequence>
<dbReference type="PROSITE" id="PS52045">
    <property type="entry name" value="NEPROSIN_PEP_CD"/>
    <property type="match status" value="1"/>
</dbReference>
<dbReference type="AlphaFoldDB" id="A0A7C8ZC94"/>
<keyword evidence="1" id="KW-0812">Transmembrane</keyword>
<feature type="domain" description="Neprosin PEP catalytic" evidence="2">
    <location>
        <begin position="1"/>
        <end position="206"/>
    </location>
</feature>
<evidence type="ECO:0000313" key="3">
    <source>
        <dbReference type="EMBL" id="MBA4639712.1"/>
    </source>
</evidence>
<organism evidence="3">
    <name type="scientific">Opuntia streptacantha</name>
    <name type="common">Prickly pear cactus</name>
    <name type="synonym">Opuntia cardona</name>
    <dbReference type="NCBI Taxonomy" id="393608"/>
    <lineage>
        <taxon>Eukaryota</taxon>
        <taxon>Viridiplantae</taxon>
        <taxon>Streptophyta</taxon>
        <taxon>Embryophyta</taxon>
        <taxon>Tracheophyta</taxon>
        <taxon>Spermatophyta</taxon>
        <taxon>Magnoliopsida</taxon>
        <taxon>eudicotyledons</taxon>
        <taxon>Gunneridae</taxon>
        <taxon>Pentapetalae</taxon>
        <taxon>Caryophyllales</taxon>
        <taxon>Cactineae</taxon>
        <taxon>Cactaceae</taxon>
        <taxon>Opuntioideae</taxon>
        <taxon>Opuntia</taxon>
    </lineage>
</organism>
<dbReference type="InterPro" id="IPR053168">
    <property type="entry name" value="Glutamic_endopeptidase"/>
</dbReference>
<feature type="transmembrane region" description="Helical" evidence="1">
    <location>
        <begin position="26"/>
        <end position="54"/>
    </location>
</feature>
<feature type="transmembrane region" description="Helical" evidence="1">
    <location>
        <begin position="66"/>
        <end position="85"/>
    </location>
</feature>
<dbReference type="PANTHER" id="PTHR31589:SF235">
    <property type="entry name" value="PROTEIN, PUTATIVE (DUF239)-RELATED"/>
    <property type="match status" value="1"/>
</dbReference>
<name>A0A7C8ZC94_OPUST</name>
<evidence type="ECO:0000259" key="2">
    <source>
        <dbReference type="PROSITE" id="PS52045"/>
    </source>
</evidence>
<keyword evidence="1" id="KW-0472">Membrane</keyword>
<accession>A0A7C8ZC94</accession>
<dbReference type="PANTHER" id="PTHR31589">
    <property type="entry name" value="PROTEIN, PUTATIVE (DUF239)-RELATED-RELATED"/>
    <property type="match status" value="1"/>
</dbReference>
<protein>
    <recommendedName>
        <fullName evidence="2">Neprosin PEP catalytic domain-containing protein</fullName>
    </recommendedName>
</protein>
<proteinExistence type="predicted"/>
<keyword evidence="1" id="KW-1133">Transmembrane helix</keyword>
<evidence type="ECO:0000256" key="1">
    <source>
        <dbReference type="SAM" id="Phobius"/>
    </source>
</evidence>
<reference evidence="3" key="2">
    <citation type="submission" date="2020-07" db="EMBL/GenBank/DDBJ databases">
        <authorList>
            <person name="Vera ALvarez R."/>
            <person name="Arias-Moreno D.M."/>
            <person name="Jimenez-Jacinto V."/>
            <person name="Jimenez-Bremont J.F."/>
            <person name="Swaminathan K."/>
            <person name="Moose S.P."/>
            <person name="Guerrero-Gonzalez M.L."/>
            <person name="Marino-Ramirez L."/>
            <person name="Landsman D."/>
            <person name="Rodriguez-Kessler M."/>
            <person name="Delgado-Sanchez P."/>
        </authorList>
    </citation>
    <scope>NUCLEOTIDE SEQUENCE</scope>
    <source>
        <tissue evidence="3">Cladode</tissue>
    </source>
</reference>